<dbReference type="OrthoDB" id="1500546at2759"/>
<protein>
    <recommendedName>
        <fullName evidence="2">Bet v I/Major latex protein domain-containing protein</fullName>
    </recommendedName>
</protein>
<comment type="caution">
    <text evidence="4">The sequence shown here is derived from an EMBL/GenBank/DDBJ whole genome shotgun (WGS) entry which is preliminary data.</text>
</comment>
<dbReference type="GO" id="GO:0006952">
    <property type="term" value="P:defense response"/>
    <property type="evidence" value="ECO:0007669"/>
    <property type="project" value="InterPro"/>
</dbReference>
<dbReference type="GO" id="GO:0010427">
    <property type="term" value="F:abscisic acid binding"/>
    <property type="evidence" value="ECO:0007669"/>
    <property type="project" value="InterPro"/>
</dbReference>
<keyword evidence="5" id="KW-1185">Reference proteome</keyword>
<dbReference type="GO" id="GO:0005634">
    <property type="term" value="C:nucleus"/>
    <property type="evidence" value="ECO:0007669"/>
    <property type="project" value="TreeGrafter"/>
</dbReference>
<evidence type="ECO:0000313" key="4">
    <source>
        <dbReference type="EMBL" id="KAG0483490.1"/>
    </source>
</evidence>
<sequence>MVAGSFTRESTSTIPLERIWKAGILDAHNLIPKLLPNFISSVDLVEGDGGVGTIKRFNFTDVVKEFRFATDKTVVLDNEKYVVKQDVLEGGLIGLRLKSYSFLLQFEVGSNGETVGRTTVEYDTLDDTPLSAEEQEQLMIGLNLMIQAVEGYLQANPTAYV</sequence>
<dbReference type="EMBL" id="JADCNM010000005">
    <property type="protein sequence ID" value="KAG0483490.1"/>
    <property type="molecule type" value="Genomic_DNA"/>
</dbReference>
<dbReference type="Proteomes" id="UP000636800">
    <property type="component" value="Chromosome 5"/>
</dbReference>
<evidence type="ECO:0000313" key="6">
    <source>
        <dbReference type="Proteomes" id="UP000639772"/>
    </source>
</evidence>
<dbReference type="Gene3D" id="3.30.530.20">
    <property type="match status" value="1"/>
</dbReference>
<dbReference type="InterPro" id="IPR000916">
    <property type="entry name" value="Bet_v_I/MLP"/>
</dbReference>
<gene>
    <name evidence="4" type="ORF">HPP92_011574</name>
    <name evidence="3" type="ORF">HPP92_011864</name>
</gene>
<evidence type="ECO:0000313" key="3">
    <source>
        <dbReference type="EMBL" id="KAG0481006.1"/>
    </source>
</evidence>
<proteinExistence type="inferred from homology"/>
<dbReference type="CDD" id="cd07816">
    <property type="entry name" value="Bet_v1-like"/>
    <property type="match status" value="1"/>
</dbReference>
<organism evidence="4 6">
    <name type="scientific">Vanilla planifolia</name>
    <name type="common">Vanilla</name>
    <dbReference type="NCBI Taxonomy" id="51239"/>
    <lineage>
        <taxon>Eukaryota</taxon>
        <taxon>Viridiplantae</taxon>
        <taxon>Streptophyta</taxon>
        <taxon>Embryophyta</taxon>
        <taxon>Tracheophyta</taxon>
        <taxon>Spermatophyta</taxon>
        <taxon>Magnoliopsida</taxon>
        <taxon>Liliopsida</taxon>
        <taxon>Asparagales</taxon>
        <taxon>Orchidaceae</taxon>
        <taxon>Vanilloideae</taxon>
        <taxon>Vanilleae</taxon>
        <taxon>Vanilla</taxon>
    </lineage>
</organism>
<evidence type="ECO:0000313" key="5">
    <source>
        <dbReference type="Proteomes" id="UP000636800"/>
    </source>
</evidence>
<dbReference type="EMBL" id="JADCNL010000005">
    <property type="protein sequence ID" value="KAG0481006.1"/>
    <property type="molecule type" value="Genomic_DNA"/>
</dbReference>
<dbReference type="InterPro" id="IPR023393">
    <property type="entry name" value="START-like_dom_sf"/>
</dbReference>
<dbReference type="PANTHER" id="PTHR31213">
    <property type="entry name" value="OS08G0374000 PROTEIN-RELATED"/>
    <property type="match status" value="1"/>
</dbReference>
<dbReference type="PANTHER" id="PTHR31213:SF201">
    <property type="entry name" value="OS03G0300400 PROTEIN"/>
    <property type="match status" value="1"/>
</dbReference>
<name>A0A835V4J4_VANPL</name>
<dbReference type="GO" id="GO:0004864">
    <property type="term" value="F:protein phosphatase inhibitor activity"/>
    <property type="evidence" value="ECO:0007669"/>
    <property type="project" value="InterPro"/>
</dbReference>
<evidence type="ECO:0000259" key="2">
    <source>
        <dbReference type="Pfam" id="PF00407"/>
    </source>
</evidence>
<evidence type="ECO:0000256" key="1">
    <source>
        <dbReference type="ARBA" id="ARBA00009744"/>
    </source>
</evidence>
<dbReference type="InterPro" id="IPR024949">
    <property type="entry name" value="Bet_v_I_allergen"/>
</dbReference>
<comment type="similarity">
    <text evidence="1">Belongs to the BetVI family.</text>
</comment>
<dbReference type="SUPFAM" id="SSF55961">
    <property type="entry name" value="Bet v1-like"/>
    <property type="match status" value="1"/>
</dbReference>
<dbReference type="PRINTS" id="PR00634">
    <property type="entry name" value="BETALLERGEN"/>
</dbReference>
<feature type="domain" description="Bet v I/Major latex protein" evidence="2">
    <location>
        <begin position="7"/>
        <end position="155"/>
    </location>
</feature>
<dbReference type="GO" id="GO:0009738">
    <property type="term" value="P:abscisic acid-activated signaling pathway"/>
    <property type="evidence" value="ECO:0007669"/>
    <property type="project" value="InterPro"/>
</dbReference>
<dbReference type="GO" id="GO:0038023">
    <property type="term" value="F:signaling receptor activity"/>
    <property type="evidence" value="ECO:0007669"/>
    <property type="project" value="InterPro"/>
</dbReference>
<dbReference type="Pfam" id="PF00407">
    <property type="entry name" value="Bet_v_1"/>
    <property type="match status" value="1"/>
</dbReference>
<dbReference type="FunFam" id="3.30.530.20:FF:000007">
    <property type="entry name" value="Major pollen allergen Bet v 1-A"/>
    <property type="match status" value="1"/>
</dbReference>
<dbReference type="GO" id="GO:0005737">
    <property type="term" value="C:cytoplasm"/>
    <property type="evidence" value="ECO:0007669"/>
    <property type="project" value="TreeGrafter"/>
</dbReference>
<dbReference type="Proteomes" id="UP000639772">
    <property type="component" value="Unassembled WGS sequence"/>
</dbReference>
<dbReference type="InterPro" id="IPR050279">
    <property type="entry name" value="Plant_def-hormone_signal"/>
</dbReference>
<dbReference type="AlphaFoldDB" id="A0A835V4J4"/>
<accession>A0A835V4J4</accession>
<reference evidence="5 6" key="1">
    <citation type="journal article" date="2020" name="Nat. Food">
        <title>A phased Vanilla planifolia genome enables genetic improvement of flavour and production.</title>
        <authorList>
            <person name="Hasing T."/>
            <person name="Tang H."/>
            <person name="Brym M."/>
            <person name="Khazi F."/>
            <person name="Huang T."/>
            <person name="Chambers A.H."/>
        </authorList>
    </citation>
    <scope>NUCLEOTIDE SEQUENCE [LARGE SCALE GENOMIC DNA]</scope>
    <source>
        <tissue evidence="4">Leaf</tissue>
    </source>
</reference>